<protein>
    <submittedName>
        <fullName evidence="1">Unannotated protein</fullName>
    </submittedName>
</protein>
<sequence length="67" mass="6687">MLLLIVLGVVVVLALVVLGALGFGLLGAAGRLTREMAALQRDVAPVAAQLHASLAAAAASRQKSPDA</sequence>
<organism evidence="1">
    <name type="scientific">freshwater metagenome</name>
    <dbReference type="NCBI Taxonomy" id="449393"/>
    <lineage>
        <taxon>unclassified sequences</taxon>
        <taxon>metagenomes</taxon>
        <taxon>ecological metagenomes</taxon>
    </lineage>
</organism>
<name>A0A6J7IU92_9ZZZZ</name>
<gene>
    <name evidence="1" type="ORF">UFOPK3609_02082</name>
</gene>
<dbReference type="AlphaFoldDB" id="A0A6J7IU92"/>
<reference evidence="1" key="1">
    <citation type="submission" date="2020-05" db="EMBL/GenBank/DDBJ databases">
        <authorList>
            <person name="Chiriac C."/>
            <person name="Salcher M."/>
            <person name="Ghai R."/>
            <person name="Kavagutti S V."/>
        </authorList>
    </citation>
    <scope>NUCLEOTIDE SEQUENCE</scope>
</reference>
<proteinExistence type="predicted"/>
<evidence type="ECO:0000313" key="1">
    <source>
        <dbReference type="EMBL" id="CAB4933767.1"/>
    </source>
</evidence>
<accession>A0A6J7IU92</accession>
<dbReference type="EMBL" id="CAFBMQ010000413">
    <property type="protein sequence ID" value="CAB4933767.1"/>
    <property type="molecule type" value="Genomic_DNA"/>
</dbReference>